<feature type="compositionally biased region" description="Polar residues" evidence="1">
    <location>
        <begin position="260"/>
        <end position="271"/>
    </location>
</feature>
<reference evidence="4" key="1">
    <citation type="submission" date="2017-02" db="EMBL/GenBank/DDBJ databases">
        <authorList>
            <person name="Tafer H."/>
            <person name="Lopandic K."/>
        </authorList>
    </citation>
    <scope>NUCLEOTIDE SEQUENCE [LARGE SCALE GENOMIC DNA]</scope>
    <source>
        <strain evidence="4">CBS 366.77</strain>
    </source>
</reference>
<feature type="compositionally biased region" description="Polar residues" evidence="1">
    <location>
        <begin position="225"/>
        <end position="247"/>
    </location>
</feature>
<protein>
    <submittedName>
        <fullName evidence="3">Uncharacterized protein</fullName>
    </submittedName>
</protein>
<comment type="caution">
    <text evidence="3">The sequence shown here is derived from an EMBL/GenBank/DDBJ whole genome shotgun (WGS) entry which is preliminary data.</text>
</comment>
<evidence type="ECO:0000313" key="3">
    <source>
        <dbReference type="EMBL" id="RJE20047.1"/>
    </source>
</evidence>
<dbReference type="EMBL" id="MVGC01000344">
    <property type="protein sequence ID" value="RJE20047.1"/>
    <property type="molecule type" value="Genomic_DNA"/>
</dbReference>
<feature type="signal peptide" evidence="2">
    <location>
        <begin position="1"/>
        <end position="24"/>
    </location>
</feature>
<name>A0A3A2ZFD8_9EURO</name>
<feature type="region of interest" description="Disordered" evidence="1">
    <location>
        <begin position="97"/>
        <end position="176"/>
    </location>
</feature>
<dbReference type="OrthoDB" id="3926760at2759"/>
<keyword evidence="2" id="KW-0732">Signal</keyword>
<proteinExistence type="predicted"/>
<dbReference type="Proteomes" id="UP000266188">
    <property type="component" value="Unassembled WGS sequence"/>
</dbReference>
<sequence>MPTPIAKGSGIIITVSALVAAGIAVYESPQFQEWVNNSRRKIAVALHNLGDGIQPRDSQSPIREDISMVEEGGEAAQERLRRYREEILQRGVLFEARRRKKQTSPPDSFDSLVDENGNLRSEEPLETQDSLAKSTGVDLMTSPPLQSEKNVSTLPGTTDKDRLSIGIPSDSAMPRSETLVDLTPTSEASEVKFDTPVNDALVDTRSSGRSSPAIAQSVLKLDPLSSPSSAAGENSQPFYAHPNPSNNESHRDLGSPFADLQNSPTPSTAGSYSHIYESMDASSDGTLSDLGRSTEGIATPASWSEIGSVVSSDDGHHHAL</sequence>
<dbReference type="AlphaFoldDB" id="A0A3A2ZFD8"/>
<evidence type="ECO:0000313" key="4">
    <source>
        <dbReference type="Proteomes" id="UP000266188"/>
    </source>
</evidence>
<evidence type="ECO:0000256" key="1">
    <source>
        <dbReference type="SAM" id="MobiDB-lite"/>
    </source>
</evidence>
<feature type="region of interest" description="Disordered" evidence="1">
    <location>
        <begin position="224"/>
        <end position="272"/>
    </location>
</feature>
<accession>A0A3A2ZFD8</accession>
<keyword evidence="4" id="KW-1185">Reference proteome</keyword>
<evidence type="ECO:0000256" key="2">
    <source>
        <dbReference type="SAM" id="SignalP"/>
    </source>
</evidence>
<gene>
    <name evidence="3" type="ORF">PHISCL_07620</name>
</gene>
<feature type="chain" id="PRO_5017178005" evidence="2">
    <location>
        <begin position="25"/>
        <end position="320"/>
    </location>
</feature>
<feature type="compositionally biased region" description="Polar residues" evidence="1">
    <location>
        <begin position="143"/>
        <end position="156"/>
    </location>
</feature>
<organism evidence="3 4">
    <name type="scientific">Aspergillus sclerotialis</name>
    <dbReference type="NCBI Taxonomy" id="2070753"/>
    <lineage>
        <taxon>Eukaryota</taxon>
        <taxon>Fungi</taxon>
        <taxon>Dikarya</taxon>
        <taxon>Ascomycota</taxon>
        <taxon>Pezizomycotina</taxon>
        <taxon>Eurotiomycetes</taxon>
        <taxon>Eurotiomycetidae</taxon>
        <taxon>Eurotiales</taxon>
        <taxon>Aspergillaceae</taxon>
        <taxon>Aspergillus</taxon>
        <taxon>Aspergillus subgen. Polypaecilum</taxon>
    </lineage>
</organism>